<gene>
    <name evidence="1" type="ORF">BO83DRAFT_430500</name>
</gene>
<proteinExistence type="predicted"/>
<accession>A0A317UYD3</accession>
<comment type="caution">
    <text evidence="1">The sequence shown here is derived from an EMBL/GenBank/DDBJ whole genome shotgun (WGS) entry which is preliminary data.</text>
</comment>
<dbReference type="RefSeq" id="XP_025384557.1">
    <property type="nucleotide sequence ID" value="XM_025535526.1"/>
</dbReference>
<dbReference type="VEuPathDB" id="FungiDB:BO83DRAFT_430500"/>
<dbReference type="AlphaFoldDB" id="A0A317UYD3"/>
<evidence type="ECO:0000313" key="1">
    <source>
        <dbReference type="EMBL" id="PWY65502.1"/>
    </source>
</evidence>
<dbReference type="Proteomes" id="UP000246171">
    <property type="component" value="Unassembled WGS sequence"/>
</dbReference>
<name>A0A317UYD3_ASPEC</name>
<organism evidence="1 2">
    <name type="scientific">Aspergillus eucalypticola (strain CBS 122712 / IBT 29274)</name>
    <dbReference type="NCBI Taxonomy" id="1448314"/>
    <lineage>
        <taxon>Eukaryota</taxon>
        <taxon>Fungi</taxon>
        <taxon>Dikarya</taxon>
        <taxon>Ascomycota</taxon>
        <taxon>Pezizomycotina</taxon>
        <taxon>Eurotiomycetes</taxon>
        <taxon>Eurotiomycetidae</taxon>
        <taxon>Eurotiales</taxon>
        <taxon>Aspergillaceae</taxon>
        <taxon>Aspergillus</taxon>
        <taxon>Aspergillus subgen. Circumdati</taxon>
    </lineage>
</organism>
<dbReference type="OrthoDB" id="427186at2759"/>
<protein>
    <submittedName>
        <fullName evidence="1">Uncharacterized protein</fullName>
    </submittedName>
</protein>
<reference evidence="1" key="1">
    <citation type="submission" date="2016-12" db="EMBL/GenBank/DDBJ databases">
        <title>The genomes of Aspergillus section Nigri reveals drivers in fungal speciation.</title>
        <authorList>
            <consortium name="DOE Joint Genome Institute"/>
            <person name="Vesth T.C."/>
            <person name="Nybo J."/>
            <person name="Theobald S."/>
            <person name="Brandl J."/>
            <person name="Frisvad J.C."/>
            <person name="Nielsen K.F."/>
            <person name="Lyhne E.K."/>
            <person name="Kogle M.E."/>
            <person name="Kuo A."/>
            <person name="Riley R."/>
            <person name="Clum A."/>
            <person name="Nolan M."/>
            <person name="Lipzen A."/>
            <person name="Salamov A."/>
            <person name="Henrissat B."/>
            <person name="Wiebenga A."/>
            <person name="De vries R.P."/>
            <person name="Grigoriev I.V."/>
            <person name="Mortensen U.H."/>
            <person name="Andersen M.R."/>
            <person name="Baker S.E."/>
        </authorList>
    </citation>
    <scope>NUCLEOTIDE SEQUENCE</scope>
    <source>
        <strain evidence="1">CBS 122712</strain>
    </source>
</reference>
<sequence>MAYVFERIKRDFEETAVRDNSSEGMTPSLSESECDEWSIVSDSDGGRGSVPIRANIGAPRVFKREYSPETTAYLVDAPSHGSFDSHSDFVGETGGQEASDFYESDRVLDDTFTTGSLHCHDMRSNGRDIMVVHEVELLILLGIIWHLRARVPVRGNSRRILERQLYESCKYLSIAFAVLKYMRNTGTVREQVITQALVALQQATMRARTTDSTVEMYSQTQANFWIQIVNAALPSLDDEKRSIDTPEMSYEAFQDTFHLNPTRWKEYYSNKVWNRVAARSQFLMPDLKPLPQIIAALPSKETRKISEAIPEFPSTEELTFRARMACEELTPTLRNLGPPVLSHAHLLFYIHKRITQDTGETSQEKLKSRARELFSEIAGPIVAGATHRNFWIQQVGVAVSNSNIGRGHSTFPEFITSNLHLVFEELHGIYYEPEVWNSADAGEKILVPDRRRMEAIVDTCL</sequence>
<keyword evidence="2" id="KW-1185">Reference proteome</keyword>
<dbReference type="EMBL" id="MSFU01000027">
    <property type="protein sequence ID" value="PWY65502.1"/>
    <property type="molecule type" value="Genomic_DNA"/>
</dbReference>
<dbReference type="GeneID" id="37057488"/>
<evidence type="ECO:0000313" key="2">
    <source>
        <dbReference type="Proteomes" id="UP000246171"/>
    </source>
</evidence>